<sequence>MAASSANSAGAASKVSEAGDFAMEAEEPSDYGEQSKVADQIAKFEADKAVGEVIKAQDMPMLVAVRVRPLWDKEVEAGDYNTVQVVEGKMVVVLDPWYDADHNPNRAKEKRYAFDVVFDEKVGQEEVYQRTARGLVGGVLDGYNSSVFAYGATGAGKTFTMLGSLEHPGVMVNTLHDLFEMMKDAKLQDAKFKVTLSYMEIYNELIKDLLQPMSVDLKLNEDPVRGMVVQGITEYGADSADEILELLHRGNMHRAVEPTAANQVSSRSHAVLQITVEQSERTAHVTGNVRIGKLSMVDLAGSERASKTDNTGQRLKEGANINRSLLALGNCITALADKNRKGHVPFRDSKMTRLLKDSLGGNCRTVRIAYVYECMLIDSLLIRTVRIAYVYECMLIDSLLIRTVRIAYVYECMLIDSLFIRTVMIANVSSSHRQFEETINTLKYANRAKNLKTHVARNVLSVSAHIAEYQRIIMELRNEVHDLKTQIKVSAPELGQSSSFVKQRSLDYLQENQQTINEIVATAVQRISSTERLQLLQLLVRGKFLEVSEADCVMMAIAC</sequence>
<evidence type="ECO:0000256" key="1">
    <source>
        <dbReference type="ARBA" id="ARBA00022701"/>
    </source>
</evidence>
<dbReference type="FunFam" id="3.40.850.10:FF:000056">
    <property type="entry name" value="Kinesin-like protein"/>
    <property type="match status" value="1"/>
</dbReference>
<dbReference type="InterPro" id="IPR027640">
    <property type="entry name" value="Kinesin-like_fam"/>
</dbReference>
<dbReference type="AlphaFoldDB" id="A0A0M0JJY8"/>
<dbReference type="GO" id="GO:0005524">
    <property type="term" value="F:ATP binding"/>
    <property type="evidence" value="ECO:0007669"/>
    <property type="project" value="UniProtKB-UniRule"/>
</dbReference>
<gene>
    <name evidence="10" type="ORF">Ctob_003842</name>
</gene>
<protein>
    <recommendedName>
        <fullName evidence="7">Kinesin-like protein</fullName>
    </recommendedName>
</protein>
<organism evidence="10 11">
    <name type="scientific">Chrysochromulina tobinii</name>
    <dbReference type="NCBI Taxonomy" id="1460289"/>
    <lineage>
        <taxon>Eukaryota</taxon>
        <taxon>Haptista</taxon>
        <taxon>Haptophyta</taxon>
        <taxon>Prymnesiophyceae</taxon>
        <taxon>Prymnesiales</taxon>
        <taxon>Chrysochromulinaceae</taxon>
        <taxon>Chrysochromulina</taxon>
    </lineage>
</organism>
<dbReference type="Proteomes" id="UP000037460">
    <property type="component" value="Unassembled WGS sequence"/>
</dbReference>
<comment type="similarity">
    <text evidence="6 7">Belongs to the TRAFAC class myosin-kinesin ATPase superfamily. Kinesin family.</text>
</comment>
<evidence type="ECO:0000256" key="7">
    <source>
        <dbReference type="RuleBase" id="RU000394"/>
    </source>
</evidence>
<keyword evidence="4" id="KW-0175">Coiled coil</keyword>
<evidence type="ECO:0000256" key="2">
    <source>
        <dbReference type="ARBA" id="ARBA00022741"/>
    </source>
</evidence>
<dbReference type="GO" id="GO:0003777">
    <property type="term" value="F:microtubule motor activity"/>
    <property type="evidence" value="ECO:0007669"/>
    <property type="project" value="InterPro"/>
</dbReference>
<reference evidence="11" key="1">
    <citation type="journal article" date="2015" name="PLoS Genet.">
        <title>Genome Sequence and Transcriptome Analyses of Chrysochromulina tobin: Metabolic Tools for Enhanced Algal Fitness in the Prominent Order Prymnesiales (Haptophyceae).</title>
        <authorList>
            <person name="Hovde B.T."/>
            <person name="Deodato C.R."/>
            <person name="Hunsperger H.M."/>
            <person name="Ryken S.A."/>
            <person name="Yost W."/>
            <person name="Jha R.K."/>
            <person name="Patterson J."/>
            <person name="Monnat R.J. Jr."/>
            <person name="Barlow S.B."/>
            <person name="Starkenburg S.R."/>
            <person name="Cattolico R.A."/>
        </authorList>
    </citation>
    <scope>NUCLEOTIDE SEQUENCE</scope>
    <source>
        <strain evidence="11">CCMP291</strain>
    </source>
</reference>
<evidence type="ECO:0000256" key="6">
    <source>
        <dbReference type="PROSITE-ProRule" id="PRU00283"/>
    </source>
</evidence>
<evidence type="ECO:0000313" key="10">
    <source>
        <dbReference type="EMBL" id="KOO26642.1"/>
    </source>
</evidence>
<dbReference type="SMART" id="SM00129">
    <property type="entry name" value="KISc"/>
    <property type="match status" value="1"/>
</dbReference>
<feature type="region of interest" description="Disordered" evidence="8">
    <location>
        <begin position="1"/>
        <end position="34"/>
    </location>
</feature>
<feature type="domain" description="Kinesin motor" evidence="9">
    <location>
        <begin position="60"/>
        <end position="394"/>
    </location>
</feature>
<feature type="binding site" evidence="6">
    <location>
        <begin position="151"/>
        <end position="158"/>
    </location>
    <ligand>
        <name>ATP</name>
        <dbReference type="ChEBI" id="CHEBI:30616"/>
    </ligand>
</feature>
<dbReference type="PROSITE" id="PS00411">
    <property type="entry name" value="KINESIN_MOTOR_1"/>
    <property type="match status" value="1"/>
</dbReference>
<feature type="domain" description="Kinesin motor" evidence="9">
    <location>
        <begin position="421"/>
        <end position="451"/>
    </location>
</feature>
<evidence type="ECO:0000256" key="3">
    <source>
        <dbReference type="ARBA" id="ARBA00022840"/>
    </source>
</evidence>
<dbReference type="GO" id="GO:0005874">
    <property type="term" value="C:microtubule"/>
    <property type="evidence" value="ECO:0007669"/>
    <property type="project" value="UniProtKB-KW"/>
</dbReference>
<comment type="caution">
    <text evidence="10">The sequence shown here is derived from an EMBL/GenBank/DDBJ whole genome shotgun (WGS) entry which is preliminary data.</text>
</comment>
<dbReference type="GO" id="GO:0008017">
    <property type="term" value="F:microtubule binding"/>
    <property type="evidence" value="ECO:0007669"/>
    <property type="project" value="InterPro"/>
</dbReference>
<dbReference type="Gene3D" id="3.40.850.10">
    <property type="entry name" value="Kinesin motor domain"/>
    <property type="match status" value="2"/>
</dbReference>
<dbReference type="Pfam" id="PF00225">
    <property type="entry name" value="Kinesin"/>
    <property type="match status" value="1"/>
</dbReference>
<dbReference type="GO" id="GO:0007018">
    <property type="term" value="P:microtubule-based movement"/>
    <property type="evidence" value="ECO:0007669"/>
    <property type="project" value="InterPro"/>
</dbReference>
<dbReference type="InterPro" id="IPR001752">
    <property type="entry name" value="Kinesin_motor_dom"/>
</dbReference>
<keyword evidence="2 6" id="KW-0547">Nucleotide-binding</keyword>
<feature type="compositionally biased region" description="Low complexity" evidence="8">
    <location>
        <begin position="1"/>
        <end position="13"/>
    </location>
</feature>
<comment type="caution">
    <text evidence="6">Lacks conserved residue(s) required for the propagation of feature annotation.</text>
</comment>
<evidence type="ECO:0000256" key="4">
    <source>
        <dbReference type="ARBA" id="ARBA00023054"/>
    </source>
</evidence>
<dbReference type="OrthoDB" id="3176171at2759"/>
<dbReference type="EMBL" id="JWZX01002823">
    <property type="protein sequence ID" value="KOO26642.1"/>
    <property type="molecule type" value="Genomic_DNA"/>
</dbReference>
<keyword evidence="5 6" id="KW-0505">Motor protein</keyword>
<dbReference type="SUPFAM" id="SSF52540">
    <property type="entry name" value="P-loop containing nucleoside triphosphate hydrolases"/>
    <property type="match status" value="2"/>
</dbReference>
<dbReference type="PANTHER" id="PTHR47968">
    <property type="entry name" value="CENTROMERE PROTEIN E"/>
    <property type="match status" value="1"/>
</dbReference>
<evidence type="ECO:0000259" key="9">
    <source>
        <dbReference type="PROSITE" id="PS50067"/>
    </source>
</evidence>
<evidence type="ECO:0000256" key="5">
    <source>
        <dbReference type="ARBA" id="ARBA00023175"/>
    </source>
</evidence>
<dbReference type="PRINTS" id="PR00380">
    <property type="entry name" value="KINESINHEAVY"/>
</dbReference>
<keyword evidence="11" id="KW-1185">Reference proteome</keyword>
<dbReference type="InterPro" id="IPR019821">
    <property type="entry name" value="Kinesin_motor_CS"/>
</dbReference>
<dbReference type="InterPro" id="IPR036961">
    <property type="entry name" value="Kinesin_motor_dom_sf"/>
</dbReference>
<keyword evidence="3 6" id="KW-0067">ATP-binding</keyword>
<accession>A0A0M0JJY8</accession>
<dbReference type="PROSITE" id="PS50067">
    <property type="entry name" value="KINESIN_MOTOR_2"/>
    <property type="match status" value="2"/>
</dbReference>
<dbReference type="PANTHER" id="PTHR47968:SF13">
    <property type="entry name" value="KINESIN-LIKE PROTEIN KIF19 ISOFORM X1"/>
    <property type="match status" value="1"/>
</dbReference>
<evidence type="ECO:0000313" key="11">
    <source>
        <dbReference type="Proteomes" id="UP000037460"/>
    </source>
</evidence>
<name>A0A0M0JJY8_9EUKA</name>
<dbReference type="InterPro" id="IPR027417">
    <property type="entry name" value="P-loop_NTPase"/>
</dbReference>
<keyword evidence="1 7" id="KW-0493">Microtubule</keyword>
<evidence type="ECO:0000256" key="8">
    <source>
        <dbReference type="SAM" id="MobiDB-lite"/>
    </source>
</evidence>
<proteinExistence type="inferred from homology"/>